<accession>A0A2W2E8I4</accession>
<evidence type="ECO:0000313" key="2">
    <source>
        <dbReference type="EMBL" id="PZG18711.1"/>
    </source>
</evidence>
<organism evidence="2 3">
    <name type="scientific">Micromonospora craterilacus</name>
    <dbReference type="NCBI Taxonomy" id="1655439"/>
    <lineage>
        <taxon>Bacteria</taxon>
        <taxon>Bacillati</taxon>
        <taxon>Actinomycetota</taxon>
        <taxon>Actinomycetes</taxon>
        <taxon>Micromonosporales</taxon>
        <taxon>Micromonosporaceae</taxon>
        <taxon>Micromonospora</taxon>
    </lineage>
</organism>
<evidence type="ECO:0000256" key="1">
    <source>
        <dbReference type="SAM" id="Phobius"/>
    </source>
</evidence>
<proteinExistence type="predicted"/>
<dbReference type="AlphaFoldDB" id="A0A2W2E8I4"/>
<keyword evidence="3" id="KW-1185">Reference proteome</keyword>
<dbReference type="EMBL" id="POTY01000067">
    <property type="protein sequence ID" value="PZG18711.1"/>
    <property type="molecule type" value="Genomic_DNA"/>
</dbReference>
<evidence type="ECO:0000313" key="3">
    <source>
        <dbReference type="Proteomes" id="UP000248924"/>
    </source>
</evidence>
<sequence>MSEGPQRAAELRFVFGGDGDGDGGRVVLRCESLRARKIVRGLTWGSRGGPLCCPAWLVGGVTWVSSRSVIGCRLRLGGLTTGDMPVDVSVRCIAGAKHGSLGRVRIIAFLAVSIVVLTAVLLVSVAVTAGARRRRHASQMSARWAVRHYAIPGRGHTVVGVALTDADGRVHGEHVVARIPDGAQDWQRDFVAARQEAEERAFHLNIDRPPIEG</sequence>
<gene>
    <name evidence="2" type="ORF">C1I95_13125</name>
</gene>
<reference evidence="2 3" key="1">
    <citation type="submission" date="2018-01" db="EMBL/GenBank/DDBJ databases">
        <title>Draft genome sequence of Jishengella sp. NA12.</title>
        <authorList>
            <person name="Sahin N."/>
            <person name="Ay H."/>
            <person name="Saygin H."/>
        </authorList>
    </citation>
    <scope>NUCLEOTIDE SEQUENCE [LARGE SCALE GENOMIC DNA]</scope>
    <source>
        <strain evidence="2 3">NA12</strain>
    </source>
</reference>
<name>A0A2W2E8I4_9ACTN</name>
<comment type="caution">
    <text evidence="2">The sequence shown here is derived from an EMBL/GenBank/DDBJ whole genome shotgun (WGS) entry which is preliminary data.</text>
</comment>
<keyword evidence="1" id="KW-1133">Transmembrane helix</keyword>
<keyword evidence="1" id="KW-0812">Transmembrane</keyword>
<keyword evidence="1" id="KW-0472">Membrane</keyword>
<feature type="transmembrane region" description="Helical" evidence="1">
    <location>
        <begin position="106"/>
        <end position="131"/>
    </location>
</feature>
<protein>
    <submittedName>
        <fullName evidence="2">Uncharacterized protein</fullName>
    </submittedName>
</protein>
<dbReference type="Proteomes" id="UP000248924">
    <property type="component" value="Unassembled WGS sequence"/>
</dbReference>